<reference evidence="11" key="1">
    <citation type="submission" date="2016-10" db="EMBL/GenBank/DDBJ databases">
        <authorList>
            <person name="Varghese N."/>
            <person name="Submissions S."/>
        </authorList>
    </citation>
    <scope>NUCLEOTIDE SEQUENCE [LARGE SCALE GENOMIC DNA]</scope>
    <source>
        <strain evidence="11">930I</strain>
    </source>
</reference>
<evidence type="ECO:0000256" key="6">
    <source>
        <dbReference type="ARBA" id="ARBA00023049"/>
    </source>
</evidence>
<dbReference type="GO" id="GO:0004222">
    <property type="term" value="F:metalloendopeptidase activity"/>
    <property type="evidence" value="ECO:0007669"/>
    <property type="project" value="InterPro"/>
</dbReference>
<organism evidence="10 11">
    <name type="scientific">Roseospirillum parvum</name>
    <dbReference type="NCBI Taxonomy" id="83401"/>
    <lineage>
        <taxon>Bacteria</taxon>
        <taxon>Pseudomonadati</taxon>
        <taxon>Pseudomonadota</taxon>
        <taxon>Alphaproteobacteria</taxon>
        <taxon>Rhodospirillales</taxon>
        <taxon>Rhodospirillaceae</taxon>
        <taxon>Roseospirillum</taxon>
    </lineage>
</organism>
<dbReference type="GO" id="GO:0016020">
    <property type="term" value="C:membrane"/>
    <property type="evidence" value="ECO:0007669"/>
    <property type="project" value="TreeGrafter"/>
</dbReference>
<evidence type="ECO:0000256" key="3">
    <source>
        <dbReference type="ARBA" id="ARBA00022723"/>
    </source>
</evidence>
<name>A0A1G7XRL2_9PROT</name>
<dbReference type="Proteomes" id="UP000217076">
    <property type="component" value="Unassembled WGS sequence"/>
</dbReference>
<keyword evidence="5" id="KW-0862">Zinc</keyword>
<keyword evidence="7" id="KW-0802">TPR repeat</keyword>
<dbReference type="Pfam" id="PF01435">
    <property type="entry name" value="Peptidase_M48"/>
    <property type="match status" value="1"/>
</dbReference>
<gene>
    <name evidence="10" type="ORF">SAMN05421742_10371</name>
</gene>
<dbReference type="InterPro" id="IPR019734">
    <property type="entry name" value="TPR_rpt"/>
</dbReference>
<dbReference type="Pfam" id="PF23914">
    <property type="entry name" value="TPR_CcmH_CycH"/>
    <property type="match status" value="1"/>
</dbReference>
<keyword evidence="4" id="KW-0378">Hydrolase</keyword>
<protein>
    <submittedName>
        <fullName evidence="10">Putative Zn-dependent protease, contains TPR repeats</fullName>
    </submittedName>
</protein>
<evidence type="ECO:0000259" key="8">
    <source>
        <dbReference type="Pfam" id="PF01435"/>
    </source>
</evidence>
<feature type="domain" description="Peptidase M48" evidence="8">
    <location>
        <begin position="71"/>
        <end position="249"/>
    </location>
</feature>
<dbReference type="InterPro" id="IPR056413">
    <property type="entry name" value="TPR_CcmH_CycH"/>
</dbReference>
<evidence type="ECO:0000313" key="11">
    <source>
        <dbReference type="Proteomes" id="UP000217076"/>
    </source>
</evidence>
<dbReference type="RefSeq" id="WP_245689284.1">
    <property type="nucleotide sequence ID" value="NZ_FNCV01000003.1"/>
</dbReference>
<feature type="repeat" description="TPR" evidence="7">
    <location>
        <begin position="331"/>
        <end position="364"/>
    </location>
</feature>
<dbReference type="PROSITE" id="PS50005">
    <property type="entry name" value="TPR"/>
    <property type="match status" value="1"/>
</dbReference>
<comment type="cofactor">
    <cofactor evidence="1">
        <name>Zn(2+)</name>
        <dbReference type="ChEBI" id="CHEBI:29105"/>
    </cofactor>
</comment>
<keyword evidence="11" id="KW-1185">Reference proteome</keyword>
<evidence type="ECO:0000256" key="1">
    <source>
        <dbReference type="ARBA" id="ARBA00001947"/>
    </source>
</evidence>
<dbReference type="InterPro" id="IPR011990">
    <property type="entry name" value="TPR-like_helical_dom_sf"/>
</dbReference>
<keyword evidence="6" id="KW-0482">Metalloprotease</keyword>
<keyword evidence="2 10" id="KW-0645">Protease</keyword>
<dbReference type="STRING" id="83401.SAMN05421742_10371"/>
<dbReference type="EMBL" id="FNCV01000003">
    <property type="protein sequence ID" value="SDG86798.1"/>
    <property type="molecule type" value="Genomic_DNA"/>
</dbReference>
<dbReference type="PANTHER" id="PTHR22726:SF1">
    <property type="entry name" value="METALLOENDOPEPTIDASE OMA1, MITOCHONDRIAL"/>
    <property type="match status" value="1"/>
</dbReference>
<dbReference type="CDD" id="cd07324">
    <property type="entry name" value="M48C_Oma1-like"/>
    <property type="match status" value="1"/>
</dbReference>
<dbReference type="AlphaFoldDB" id="A0A1G7XRL2"/>
<dbReference type="PANTHER" id="PTHR22726">
    <property type="entry name" value="METALLOENDOPEPTIDASE OMA1"/>
    <property type="match status" value="1"/>
</dbReference>
<dbReference type="GO" id="GO:0051603">
    <property type="term" value="P:proteolysis involved in protein catabolic process"/>
    <property type="evidence" value="ECO:0007669"/>
    <property type="project" value="TreeGrafter"/>
</dbReference>
<evidence type="ECO:0000256" key="5">
    <source>
        <dbReference type="ARBA" id="ARBA00022833"/>
    </source>
</evidence>
<dbReference type="Gene3D" id="1.25.40.10">
    <property type="entry name" value="Tetratricopeptide repeat domain"/>
    <property type="match status" value="1"/>
</dbReference>
<evidence type="ECO:0000259" key="9">
    <source>
        <dbReference type="Pfam" id="PF23914"/>
    </source>
</evidence>
<proteinExistence type="predicted"/>
<dbReference type="InterPro" id="IPR051156">
    <property type="entry name" value="Mito/Outer_Membr_Metalloprot"/>
</dbReference>
<dbReference type="Gene3D" id="3.30.2010.10">
    <property type="entry name" value="Metalloproteases ('zincins'), catalytic domain"/>
    <property type="match status" value="1"/>
</dbReference>
<evidence type="ECO:0000256" key="4">
    <source>
        <dbReference type="ARBA" id="ARBA00022801"/>
    </source>
</evidence>
<evidence type="ECO:0000256" key="2">
    <source>
        <dbReference type="ARBA" id="ARBA00022670"/>
    </source>
</evidence>
<dbReference type="GO" id="GO:0046872">
    <property type="term" value="F:metal ion binding"/>
    <property type="evidence" value="ECO:0007669"/>
    <property type="project" value="UniProtKB-KW"/>
</dbReference>
<feature type="domain" description="Cytochrome c-type biogenesis protein H TPR" evidence="9">
    <location>
        <begin position="324"/>
        <end position="422"/>
    </location>
</feature>
<sequence length="477" mass="51453">MRLIHGLGTGILLILGRRGGLRGLPCGLVVLGLAVAGLLGGPLAARPAGAETTIIRDAEVEGIIRDWTVPLFRAAGLAPETLRLRIIADDQLNAFTTGQGRLFLNTGTLAAAETPDEIIGVIAHEVGHMAGGDVIKLKDQIEQAQVTSLITALLGAAAGAATGRGDVASGIMLGGQGVAMGQFFGFSRTQEAMADSFALRVLDDTGQSAQGLLTFFERLGDQDLLPTSSQALWARTHPLTGDRIAAVRHHVETTSAEVRPAGPDEQARHARMVAKLTSFLKSFGLTMRQYPPEDTSLPARYARAIAYYRHNDLKEALVEIDGLLADHPDDPYFHELKGQMLFENGRLEPAVASYRRAVELAPGRTLIILGLAHALVESGRPEDLAEAQEVLSPAVSHETDNPFAWWLVANAYGKDGKIPMAAYAEAERAILLGKPEEALYHVRRAMSETEKGTPFWFRLEDAEAEAENLKEKMARQR</sequence>
<dbReference type="SUPFAM" id="SSF48452">
    <property type="entry name" value="TPR-like"/>
    <property type="match status" value="1"/>
</dbReference>
<dbReference type="InterPro" id="IPR001915">
    <property type="entry name" value="Peptidase_M48"/>
</dbReference>
<evidence type="ECO:0000313" key="10">
    <source>
        <dbReference type="EMBL" id="SDG86798.1"/>
    </source>
</evidence>
<evidence type="ECO:0000256" key="7">
    <source>
        <dbReference type="PROSITE-ProRule" id="PRU00339"/>
    </source>
</evidence>
<keyword evidence="3" id="KW-0479">Metal-binding</keyword>
<accession>A0A1G7XRL2</accession>